<dbReference type="Pfam" id="PF12792">
    <property type="entry name" value="CSS-motif"/>
    <property type="match status" value="1"/>
</dbReference>
<dbReference type="Proteomes" id="UP000290637">
    <property type="component" value="Chromosome"/>
</dbReference>
<dbReference type="SUPFAM" id="SSF141868">
    <property type="entry name" value="EAL domain-like"/>
    <property type="match status" value="1"/>
</dbReference>
<dbReference type="GO" id="GO:0005886">
    <property type="term" value="C:plasma membrane"/>
    <property type="evidence" value="ECO:0007669"/>
    <property type="project" value="UniProtKB-SubCell"/>
</dbReference>
<comment type="catalytic activity">
    <reaction evidence="9">
        <text>3',3'-c-di-GMP + H2O = 5'-phosphoguanylyl(3'-&gt;5')guanosine + H(+)</text>
        <dbReference type="Rhea" id="RHEA:24902"/>
        <dbReference type="ChEBI" id="CHEBI:15377"/>
        <dbReference type="ChEBI" id="CHEBI:15378"/>
        <dbReference type="ChEBI" id="CHEBI:58754"/>
        <dbReference type="ChEBI" id="CHEBI:58805"/>
        <dbReference type="EC" id="3.1.4.52"/>
    </reaction>
</comment>
<evidence type="ECO:0000256" key="2">
    <source>
        <dbReference type="ARBA" id="ARBA00012282"/>
    </source>
</evidence>
<keyword evidence="3" id="KW-1003">Cell membrane</keyword>
<sequence length="530" mass="56768">MKKVLVIALTAVAVTAAIVAPVSLAIHEAGRQGFHGEAAQALWYARDVLHRTSKTAQQVEEGIGALVLAHGAAPCTPQSIDQMREIDLRSSYVQAIGHVAGDAFECSSVSNYDEGFNIGPAELETAGGLKVRRNVTFPIAPGHEYLVLELKGFAAVLHKDLPIDTSMTQRGVVLAVSLLAPRMVLVSHGGVHTRWLDQLGRQGEATFVDGGYTVAVVRSRRFNTAALAAIPASYQAARSREIAWRLVPAGAGMGLVLAFVIVMLARRQLALPAAIRAGLRRHQFHVAYQPIVDLGTGKWVGAEALVRWRRPGGPVISPDEFIPAAEQSGLIVRITDRVLELVMNEAGAFLASHPHFHIGVNLSSADFHTGDLIERLQAATGRASLPPGSLMAEVTERGLLDKDVAGPILSALRGQGFPIAIDDFGTGYSSLSYLESLPLNYLKIDRSFTEAIGTGAATSQVVPHIIRMATDLGLQMIAEGVENSVQRDFLLERGVQFAQGWLFGKPMPFPEFVAMMDEQAAAVRAAPTPS</sequence>
<dbReference type="CDD" id="cd01948">
    <property type="entry name" value="EAL"/>
    <property type="match status" value="1"/>
</dbReference>
<evidence type="ECO:0000256" key="1">
    <source>
        <dbReference type="ARBA" id="ARBA00004651"/>
    </source>
</evidence>
<protein>
    <recommendedName>
        <fullName evidence="2">cyclic-guanylate-specific phosphodiesterase</fullName>
        <ecNumber evidence="2">3.1.4.52</ecNumber>
    </recommendedName>
</protein>
<dbReference type="RefSeq" id="WP_130189031.1">
    <property type="nucleotide sequence ID" value="NZ_CP035913.1"/>
</dbReference>
<reference evidence="12 13" key="1">
    <citation type="submission" date="2019-02" db="EMBL/GenBank/DDBJ databases">
        <title>Draft Genome Sequences of Six Type Strains of the Genus Massilia.</title>
        <authorList>
            <person name="Miess H."/>
            <person name="Frediansyhah A."/>
            <person name="Gross H."/>
        </authorList>
    </citation>
    <scope>NUCLEOTIDE SEQUENCE [LARGE SCALE GENOMIC DNA]</scope>
    <source>
        <strain evidence="12 13">DSM 17473</strain>
    </source>
</reference>
<evidence type="ECO:0000259" key="11">
    <source>
        <dbReference type="PROSITE" id="PS50883"/>
    </source>
</evidence>
<evidence type="ECO:0000256" key="6">
    <source>
        <dbReference type="ARBA" id="ARBA00022801"/>
    </source>
</evidence>
<dbReference type="InterPro" id="IPR001633">
    <property type="entry name" value="EAL_dom"/>
</dbReference>
<keyword evidence="5 10" id="KW-0812">Transmembrane</keyword>
<name>A0A4P6L511_9BURK</name>
<evidence type="ECO:0000313" key="12">
    <source>
        <dbReference type="EMBL" id="QBE65922.1"/>
    </source>
</evidence>
<evidence type="ECO:0000256" key="5">
    <source>
        <dbReference type="ARBA" id="ARBA00022692"/>
    </source>
</evidence>
<feature type="domain" description="EAL" evidence="11">
    <location>
        <begin position="268"/>
        <end position="520"/>
    </location>
</feature>
<keyword evidence="13" id="KW-1185">Reference proteome</keyword>
<dbReference type="PANTHER" id="PTHR33121">
    <property type="entry name" value="CYCLIC DI-GMP PHOSPHODIESTERASE PDEF"/>
    <property type="match status" value="1"/>
</dbReference>
<dbReference type="SMART" id="SM00052">
    <property type="entry name" value="EAL"/>
    <property type="match status" value="1"/>
</dbReference>
<dbReference type="GO" id="GO:0071111">
    <property type="term" value="F:cyclic-guanylate-specific phosphodiesterase activity"/>
    <property type="evidence" value="ECO:0007669"/>
    <property type="project" value="UniProtKB-EC"/>
</dbReference>
<gene>
    <name evidence="12" type="ORF">EWM63_25485</name>
</gene>
<evidence type="ECO:0000313" key="13">
    <source>
        <dbReference type="Proteomes" id="UP000290637"/>
    </source>
</evidence>
<comment type="subcellular location">
    <subcellularLocation>
        <location evidence="1">Cell membrane</location>
        <topology evidence="1">Multi-pass membrane protein</topology>
    </subcellularLocation>
</comment>
<dbReference type="InterPro" id="IPR050706">
    <property type="entry name" value="Cyclic-di-GMP_PDE-like"/>
</dbReference>
<dbReference type="PANTHER" id="PTHR33121:SF60">
    <property type="entry name" value="CYCLIC DI-GMP PHOSPHODIESTERASE PDEC-RELATED"/>
    <property type="match status" value="1"/>
</dbReference>
<evidence type="ECO:0000256" key="10">
    <source>
        <dbReference type="SAM" id="Phobius"/>
    </source>
</evidence>
<evidence type="ECO:0000256" key="3">
    <source>
        <dbReference type="ARBA" id="ARBA00022475"/>
    </source>
</evidence>
<dbReference type="InterPro" id="IPR024744">
    <property type="entry name" value="CSS-motif_dom"/>
</dbReference>
<proteinExistence type="predicted"/>
<dbReference type="EMBL" id="CP035913">
    <property type="protein sequence ID" value="QBE65922.1"/>
    <property type="molecule type" value="Genomic_DNA"/>
</dbReference>
<evidence type="ECO:0000256" key="4">
    <source>
        <dbReference type="ARBA" id="ARBA00022636"/>
    </source>
</evidence>
<evidence type="ECO:0000256" key="8">
    <source>
        <dbReference type="ARBA" id="ARBA00023136"/>
    </source>
</evidence>
<keyword evidence="4" id="KW-0973">c-di-GMP</keyword>
<feature type="transmembrane region" description="Helical" evidence="10">
    <location>
        <begin position="242"/>
        <end position="265"/>
    </location>
</feature>
<evidence type="ECO:0000256" key="9">
    <source>
        <dbReference type="ARBA" id="ARBA00034290"/>
    </source>
</evidence>
<dbReference type="AlphaFoldDB" id="A0A4P6L511"/>
<dbReference type="KEGG" id="plue:EWM63_25485"/>
<accession>A0A4P6L511</accession>
<dbReference type="InterPro" id="IPR035919">
    <property type="entry name" value="EAL_sf"/>
</dbReference>
<dbReference type="Pfam" id="PF00563">
    <property type="entry name" value="EAL"/>
    <property type="match status" value="1"/>
</dbReference>
<evidence type="ECO:0000256" key="7">
    <source>
        <dbReference type="ARBA" id="ARBA00022989"/>
    </source>
</evidence>
<dbReference type="EC" id="3.1.4.52" evidence="2"/>
<dbReference type="PROSITE" id="PS50883">
    <property type="entry name" value="EAL"/>
    <property type="match status" value="1"/>
</dbReference>
<dbReference type="Gene3D" id="3.20.20.450">
    <property type="entry name" value="EAL domain"/>
    <property type="match status" value="1"/>
</dbReference>
<dbReference type="OrthoDB" id="9813903at2"/>
<organism evidence="12 13">
    <name type="scientific">Pseudoduganella lutea</name>
    <dbReference type="NCBI Taxonomy" id="321985"/>
    <lineage>
        <taxon>Bacteria</taxon>
        <taxon>Pseudomonadati</taxon>
        <taxon>Pseudomonadota</taxon>
        <taxon>Betaproteobacteria</taxon>
        <taxon>Burkholderiales</taxon>
        <taxon>Oxalobacteraceae</taxon>
        <taxon>Telluria group</taxon>
        <taxon>Pseudoduganella</taxon>
    </lineage>
</organism>
<keyword evidence="7 10" id="KW-1133">Transmembrane helix</keyword>
<keyword evidence="6" id="KW-0378">Hydrolase</keyword>
<keyword evidence="8 10" id="KW-0472">Membrane</keyword>